<dbReference type="PANTHER" id="PTHR43798">
    <property type="entry name" value="MONOACYLGLYCEROL LIPASE"/>
    <property type="match status" value="1"/>
</dbReference>
<sequence length="298" mass="32510">MQNPACAVASAVAPSIASEKAPANASAAVSRFAELPASGSHGPLRIEYRWVNEAAQAPENAPIAVFLHEGLGSIAMWRDWPQRLCERLGMRGLVYSRPGYGLSTPREPDVKWPLDFMTAQARDVLPALLDALDIDTQQRRHMWVIGHSDGGSITLLYAALYPDALAGAVVIAPHVFVEDISVQSIAQTRQLYETTDLRAKLARYHADVDSAFYGWNDVWLDPAFRQWSIVDALAPIERPLLAIQGHDDNYGTMAQIDTIAARVPHARLVKLDTGGHSPHRDAPAALNDAIAAFVRAQP</sequence>
<dbReference type="RefSeq" id="WP_230510567.1">
    <property type="nucleotide sequence ID" value="NZ_JAJITD010000008.1"/>
</dbReference>
<gene>
    <name evidence="2" type="ORF">LJ656_17035</name>
</gene>
<feature type="domain" description="AB hydrolase-1" evidence="1">
    <location>
        <begin position="65"/>
        <end position="289"/>
    </location>
</feature>
<dbReference type="Proteomes" id="UP001431019">
    <property type="component" value="Unassembled WGS sequence"/>
</dbReference>
<accession>A0ABS8JX46</accession>
<dbReference type="InterPro" id="IPR050266">
    <property type="entry name" value="AB_hydrolase_sf"/>
</dbReference>
<dbReference type="GO" id="GO:0016787">
    <property type="term" value="F:hydrolase activity"/>
    <property type="evidence" value="ECO:0007669"/>
    <property type="project" value="UniProtKB-KW"/>
</dbReference>
<dbReference type="SUPFAM" id="SSF53474">
    <property type="entry name" value="alpha/beta-Hydrolases"/>
    <property type="match status" value="1"/>
</dbReference>
<dbReference type="Pfam" id="PF12697">
    <property type="entry name" value="Abhydrolase_6"/>
    <property type="match status" value="1"/>
</dbReference>
<reference evidence="2 3" key="1">
    <citation type="submission" date="2021-11" db="EMBL/GenBank/DDBJ databases">
        <authorList>
            <person name="Oh E.-T."/>
            <person name="Kim S.-B."/>
        </authorList>
    </citation>
    <scope>NUCLEOTIDE SEQUENCE [LARGE SCALE GENOMIC DNA]</scope>
    <source>
        <strain evidence="2 3">MMS20-SJTR3</strain>
    </source>
</reference>
<comment type="caution">
    <text evidence="2">The sequence shown here is derived from an EMBL/GenBank/DDBJ whole genome shotgun (WGS) entry which is preliminary data.</text>
</comment>
<name>A0ABS8JX46_9BURK</name>
<dbReference type="Gene3D" id="3.40.50.1820">
    <property type="entry name" value="alpha/beta hydrolase"/>
    <property type="match status" value="1"/>
</dbReference>
<proteinExistence type="predicted"/>
<organism evidence="2 3">
    <name type="scientific">Paraburkholderia sejongensis</name>
    <dbReference type="NCBI Taxonomy" id="2886946"/>
    <lineage>
        <taxon>Bacteria</taxon>
        <taxon>Pseudomonadati</taxon>
        <taxon>Pseudomonadota</taxon>
        <taxon>Betaproteobacteria</taxon>
        <taxon>Burkholderiales</taxon>
        <taxon>Burkholderiaceae</taxon>
        <taxon>Paraburkholderia</taxon>
    </lineage>
</organism>
<dbReference type="InterPro" id="IPR000073">
    <property type="entry name" value="AB_hydrolase_1"/>
</dbReference>
<keyword evidence="3" id="KW-1185">Reference proteome</keyword>
<evidence type="ECO:0000259" key="1">
    <source>
        <dbReference type="Pfam" id="PF12697"/>
    </source>
</evidence>
<dbReference type="EMBL" id="JAJITD010000008">
    <property type="protein sequence ID" value="MCC8394303.1"/>
    <property type="molecule type" value="Genomic_DNA"/>
</dbReference>
<evidence type="ECO:0000313" key="2">
    <source>
        <dbReference type="EMBL" id="MCC8394303.1"/>
    </source>
</evidence>
<protein>
    <submittedName>
        <fullName evidence="2">Alpha/beta hydrolase</fullName>
    </submittedName>
</protein>
<dbReference type="InterPro" id="IPR029058">
    <property type="entry name" value="AB_hydrolase_fold"/>
</dbReference>
<dbReference type="PANTHER" id="PTHR43798:SF33">
    <property type="entry name" value="HYDROLASE, PUTATIVE (AFU_ORTHOLOGUE AFUA_2G14860)-RELATED"/>
    <property type="match status" value="1"/>
</dbReference>
<evidence type="ECO:0000313" key="3">
    <source>
        <dbReference type="Proteomes" id="UP001431019"/>
    </source>
</evidence>
<keyword evidence="2" id="KW-0378">Hydrolase</keyword>